<dbReference type="PANTHER" id="PTHR28047">
    <property type="entry name" value="PROTEIN DCG1"/>
    <property type="match status" value="1"/>
</dbReference>
<dbReference type="Proteomes" id="UP000319210">
    <property type="component" value="Unassembled WGS sequence"/>
</dbReference>
<dbReference type="RefSeq" id="WP_086816672.1">
    <property type="nucleotide sequence ID" value="NZ_BJMM01000002.1"/>
</dbReference>
<dbReference type="InterPro" id="IPR015942">
    <property type="entry name" value="Asp/Glu/hydantoin_racemase"/>
</dbReference>
<reference evidence="2 3" key="1">
    <citation type="submission" date="2019-06" db="EMBL/GenBank/DDBJ databases">
        <title>Whole genome shotgun sequence of Streptomyces cacaoi subsp. cacaoi NBRC 12748.</title>
        <authorList>
            <person name="Hosoyama A."/>
            <person name="Uohara A."/>
            <person name="Ohji S."/>
            <person name="Ichikawa N."/>
        </authorList>
    </citation>
    <scope>NUCLEOTIDE SEQUENCE [LARGE SCALE GENOMIC DNA]</scope>
    <source>
        <strain evidence="2 3">NBRC 12748</strain>
    </source>
</reference>
<organism evidence="2 3">
    <name type="scientific">Streptomyces cacaoi</name>
    <dbReference type="NCBI Taxonomy" id="1898"/>
    <lineage>
        <taxon>Bacteria</taxon>
        <taxon>Bacillati</taxon>
        <taxon>Actinomycetota</taxon>
        <taxon>Actinomycetes</taxon>
        <taxon>Kitasatosporales</taxon>
        <taxon>Streptomycetaceae</taxon>
        <taxon>Streptomyces</taxon>
    </lineage>
</organism>
<dbReference type="AlphaFoldDB" id="A0A4Y3QS13"/>
<sequence>MHLRVILPVLGDSLVEAVRAEVAHWAAPGTRFDVVTLARGTASIESEYDEALAGPGILERVAEAVEDGVDGVFVDCFGDPAVPAAREIAGFPVVGGFEPAVLTALSLGERVGVLTVLPNVVPMLRSLARRHGVETRLGAIEVVNVPVLGLDGEGEALVELLAARGREAVARGQADVLVLGCTGMLGVAEAVRARLADGGAPVPVVDPTAAAVTWLERAHRLGLRPSRTTYLEPPAKHRVP</sequence>
<dbReference type="PANTHER" id="PTHR28047:SF5">
    <property type="entry name" value="PROTEIN DCG1"/>
    <property type="match status" value="1"/>
</dbReference>
<dbReference type="GO" id="GO:0047661">
    <property type="term" value="F:amino-acid racemase activity"/>
    <property type="evidence" value="ECO:0007669"/>
    <property type="project" value="InterPro"/>
</dbReference>
<dbReference type="OrthoDB" id="9791723at2"/>
<comment type="caution">
    <text evidence="2">The sequence shown here is derived from an EMBL/GenBank/DDBJ whole genome shotgun (WGS) entry which is preliminary data.</text>
</comment>
<dbReference type="Pfam" id="PF01177">
    <property type="entry name" value="Asp_Glu_race"/>
    <property type="match status" value="1"/>
</dbReference>
<evidence type="ECO:0000313" key="2">
    <source>
        <dbReference type="EMBL" id="GEB48095.1"/>
    </source>
</evidence>
<protein>
    <submittedName>
        <fullName evidence="2">Asp/Glu racemase</fullName>
    </submittedName>
</protein>
<dbReference type="Gene3D" id="3.40.50.12500">
    <property type="match status" value="1"/>
</dbReference>
<dbReference type="EMBL" id="BJMM01000002">
    <property type="protein sequence ID" value="GEB48095.1"/>
    <property type="molecule type" value="Genomic_DNA"/>
</dbReference>
<evidence type="ECO:0000313" key="3">
    <source>
        <dbReference type="Proteomes" id="UP000319210"/>
    </source>
</evidence>
<keyword evidence="3" id="KW-1185">Reference proteome</keyword>
<evidence type="ECO:0000256" key="1">
    <source>
        <dbReference type="ARBA" id="ARBA00038414"/>
    </source>
</evidence>
<name>A0A4Y3QS13_STRCI</name>
<accession>A0A4Y3QS13</accession>
<comment type="similarity">
    <text evidence="1">Belongs to the HyuE racemase family.</text>
</comment>
<dbReference type="InterPro" id="IPR053714">
    <property type="entry name" value="Iso_Racemase_Enz_sf"/>
</dbReference>
<proteinExistence type="inferred from homology"/>
<gene>
    <name evidence="2" type="ORF">SCA03_06460</name>
</gene>
<dbReference type="InterPro" id="IPR052186">
    <property type="entry name" value="Hydantoin_racemase-like"/>
</dbReference>